<evidence type="ECO:0000256" key="1">
    <source>
        <dbReference type="SAM" id="MobiDB-lite"/>
    </source>
</evidence>
<feature type="compositionally biased region" description="Basic residues" evidence="1">
    <location>
        <begin position="22"/>
        <end position="39"/>
    </location>
</feature>
<proteinExistence type="predicted"/>
<sequence length="124" mass="14448">LSTRTETLMERCKVLANLLSRSSRKRKKKRNGRNRSGLRRRGEQLSGWLRMTAPPPAQPTKIKTKWENLRLYLVRQERNLRKRIRRSRQVPRLGLRVRPRRKRKVAGRGVLLHLLVVAGGVGVG</sequence>
<feature type="non-terminal residue" evidence="3">
    <location>
        <position position="124"/>
    </location>
</feature>
<reference evidence="3" key="1">
    <citation type="submission" date="2020-05" db="EMBL/GenBank/DDBJ databases">
        <title>Phylogenomic resolution of chytrid fungi.</title>
        <authorList>
            <person name="Stajich J.E."/>
            <person name="Amses K."/>
            <person name="Simmons R."/>
            <person name="Seto K."/>
            <person name="Myers J."/>
            <person name="Bonds A."/>
            <person name="Quandt C.A."/>
            <person name="Barry K."/>
            <person name="Liu P."/>
            <person name="Grigoriev I."/>
            <person name="Longcore J.E."/>
            <person name="James T.Y."/>
        </authorList>
    </citation>
    <scope>NUCLEOTIDE SEQUENCE</scope>
    <source>
        <strain evidence="3">JEL0318</strain>
    </source>
</reference>
<feature type="region of interest" description="Disordered" evidence="1">
    <location>
        <begin position="20"/>
        <end position="60"/>
    </location>
</feature>
<organism evidence="3 4">
    <name type="scientific">Rhizophlyctis rosea</name>
    <dbReference type="NCBI Taxonomy" id="64517"/>
    <lineage>
        <taxon>Eukaryota</taxon>
        <taxon>Fungi</taxon>
        <taxon>Fungi incertae sedis</taxon>
        <taxon>Chytridiomycota</taxon>
        <taxon>Chytridiomycota incertae sedis</taxon>
        <taxon>Chytridiomycetes</taxon>
        <taxon>Rhizophlyctidales</taxon>
        <taxon>Rhizophlyctidaceae</taxon>
        <taxon>Rhizophlyctis</taxon>
    </lineage>
</organism>
<keyword evidence="2" id="KW-0472">Membrane</keyword>
<accession>A0AAD5S2D9</accession>
<dbReference type="Proteomes" id="UP001212841">
    <property type="component" value="Unassembled WGS sequence"/>
</dbReference>
<name>A0AAD5S2D9_9FUNG</name>
<feature type="transmembrane region" description="Helical" evidence="2">
    <location>
        <begin position="105"/>
        <end position="123"/>
    </location>
</feature>
<evidence type="ECO:0000313" key="3">
    <source>
        <dbReference type="EMBL" id="KAJ3033308.1"/>
    </source>
</evidence>
<protein>
    <submittedName>
        <fullName evidence="3">Uncharacterized protein</fullName>
    </submittedName>
</protein>
<keyword evidence="4" id="KW-1185">Reference proteome</keyword>
<keyword evidence="2" id="KW-1133">Transmembrane helix</keyword>
<keyword evidence="2" id="KW-0812">Transmembrane</keyword>
<dbReference type="AlphaFoldDB" id="A0AAD5S2D9"/>
<comment type="caution">
    <text evidence="3">The sequence shown here is derived from an EMBL/GenBank/DDBJ whole genome shotgun (WGS) entry which is preliminary data.</text>
</comment>
<evidence type="ECO:0000256" key="2">
    <source>
        <dbReference type="SAM" id="Phobius"/>
    </source>
</evidence>
<gene>
    <name evidence="3" type="ORF">HK097_004908</name>
</gene>
<feature type="non-terminal residue" evidence="3">
    <location>
        <position position="1"/>
    </location>
</feature>
<dbReference type="EMBL" id="JADGJD010002310">
    <property type="protein sequence ID" value="KAJ3033308.1"/>
    <property type="molecule type" value="Genomic_DNA"/>
</dbReference>
<evidence type="ECO:0000313" key="4">
    <source>
        <dbReference type="Proteomes" id="UP001212841"/>
    </source>
</evidence>